<keyword evidence="3" id="KW-1185">Reference proteome</keyword>
<proteinExistence type="predicted"/>
<reference evidence="2" key="1">
    <citation type="journal article" date="2019" name="Environ. Microbiol.">
        <title>Fungal ecological strategies reflected in gene transcription - a case study of two litter decomposers.</title>
        <authorList>
            <person name="Barbi F."/>
            <person name="Kohler A."/>
            <person name="Barry K."/>
            <person name="Baskaran P."/>
            <person name="Daum C."/>
            <person name="Fauchery L."/>
            <person name="Ihrmark K."/>
            <person name="Kuo A."/>
            <person name="LaButti K."/>
            <person name="Lipzen A."/>
            <person name="Morin E."/>
            <person name="Grigoriev I.V."/>
            <person name="Henrissat B."/>
            <person name="Lindahl B."/>
            <person name="Martin F."/>
        </authorList>
    </citation>
    <scope>NUCLEOTIDE SEQUENCE</scope>
    <source>
        <strain evidence="2">JB14</strain>
    </source>
</reference>
<evidence type="ECO:0000256" key="1">
    <source>
        <dbReference type="SAM" id="MobiDB-lite"/>
    </source>
</evidence>
<sequence length="129" mass="13954">MPSPNPQTTRRFSMRLKHKLEGVNASPTPKKMKCAEDPEDSTLLPTQGASLSPTRSKSKRIASSPPKSQPTPTKADPSSGPDFSNAGPCRCTAKDRRGGVDRGLSTPCHPLPLERRIKAWEAEPIPNKA</sequence>
<feature type="compositionally biased region" description="Polar residues" evidence="1">
    <location>
        <begin position="43"/>
        <end position="55"/>
    </location>
</feature>
<feature type="region of interest" description="Disordered" evidence="1">
    <location>
        <begin position="1"/>
        <end position="110"/>
    </location>
</feature>
<protein>
    <submittedName>
        <fullName evidence="2">Uncharacterized protein</fullName>
    </submittedName>
</protein>
<dbReference type="AlphaFoldDB" id="A0A6A4H5Q3"/>
<gene>
    <name evidence="2" type="ORF">BT96DRAFT_1000262</name>
</gene>
<accession>A0A6A4H5Q3</accession>
<name>A0A6A4H5Q3_9AGAR</name>
<feature type="compositionally biased region" description="Polar residues" evidence="1">
    <location>
        <begin position="1"/>
        <end position="11"/>
    </location>
</feature>
<dbReference type="EMBL" id="ML769593">
    <property type="protein sequence ID" value="KAE9392535.1"/>
    <property type="molecule type" value="Genomic_DNA"/>
</dbReference>
<dbReference type="OrthoDB" id="3103511at2759"/>
<evidence type="ECO:0000313" key="3">
    <source>
        <dbReference type="Proteomes" id="UP000799118"/>
    </source>
</evidence>
<organism evidence="2 3">
    <name type="scientific">Gymnopus androsaceus JB14</name>
    <dbReference type="NCBI Taxonomy" id="1447944"/>
    <lineage>
        <taxon>Eukaryota</taxon>
        <taxon>Fungi</taxon>
        <taxon>Dikarya</taxon>
        <taxon>Basidiomycota</taxon>
        <taxon>Agaricomycotina</taxon>
        <taxon>Agaricomycetes</taxon>
        <taxon>Agaricomycetidae</taxon>
        <taxon>Agaricales</taxon>
        <taxon>Marasmiineae</taxon>
        <taxon>Omphalotaceae</taxon>
        <taxon>Gymnopus</taxon>
    </lineage>
</organism>
<evidence type="ECO:0000313" key="2">
    <source>
        <dbReference type="EMBL" id="KAE9392535.1"/>
    </source>
</evidence>
<feature type="compositionally biased region" description="Low complexity" evidence="1">
    <location>
        <begin position="63"/>
        <end position="74"/>
    </location>
</feature>
<dbReference type="Proteomes" id="UP000799118">
    <property type="component" value="Unassembled WGS sequence"/>
</dbReference>